<dbReference type="Proteomes" id="UP001235939">
    <property type="component" value="Chromosome X"/>
</dbReference>
<dbReference type="Gene3D" id="3.30.420.10">
    <property type="entry name" value="Ribonuclease H-like superfamily/Ribonuclease H"/>
    <property type="match status" value="1"/>
</dbReference>
<protein>
    <recommendedName>
        <fullName evidence="1">RNase H type-1 domain-containing protein</fullName>
    </recommendedName>
</protein>
<name>A0ABY6LSP9_9ARAC</name>
<dbReference type="InterPro" id="IPR036397">
    <property type="entry name" value="RNaseH_sf"/>
</dbReference>
<evidence type="ECO:0000313" key="3">
    <source>
        <dbReference type="Proteomes" id="UP001235939"/>
    </source>
</evidence>
<dbReference type="InterPro" id="IPR012337">
    <property type="entry name" value="RNaseH-like_sf"/>
</dbReference>
<dbReference type="InterPro" id="IPR002156">
    <property type="entry name" value="RNaseH_domain"/>
</dbReference>
<dbReference type="EMBL" id="CP092886">
    <property type="protein sequence ID" value="UYV84113.1"/>
    <property type="molecule type" value="Genomic_DNA"/>
</dbReference>
<dbReference type="PROSITE" id="PS51738">
    <property type="entry name" value="PEPTIDASE_C21"/>
    <property type="match status" value="1"/>
</dbReference>
<organism evidence="2 3">
    <name type="scientific">Cordylochernes scorpioides</name>
    <dbReference type="NCBI Taxonomy" id="51811"/>
    <lineage>
        <taxon>Eukaryota</taxon>
        <taxon>Metazoa</taxon>
        <taxon>Ecdysozoa</taxon>
        <taxon>Arthropoda</taxon>
        <taxon>Chelicerata</taxon>
        <taxon>Arachnida</taxon>
        <taxon>Pseudoscorpiones</taxon>
        <taxon>Cheliferoidea</taxon>
        <taxon>Chernetidae</taxon>
        <taxon>Cordylochernes</taxon>
    </lineage>
</organism>
<keyword evidence="3" id="KW-1185">Reference proteome</keyword>
<feature type="domain" description="RNase H type-1" evidence="1">
    <location>
        <begin position="183"/>
        <end position="217"/>
    </location>
</feature>
<accession>A0ABY6LSP9</accession>
<evidence type="ECO:0000313" key="2">
    <source>
        <dbReference type="EMBL" id="UYV84113.1"/>
    </source>
</evidence>
<proteinExistence type="predicted"/>
<dbReference type="SUPFAM" id="SSF53098">
    <property type="entry name" value="Ribonuclease H-like"/>
    <property type="match status" value="1"/>
</dbReference>
<sequence length="358" mass="38658">MLQRHLRAWFRCQETLLPRGRRTAITYATPIWCDAAKLCVSKASLRSTQRKFCIDAIWGFRTVPTLTAIAILCVPPLNLKVLLLSSFLRPPTLSPSPPNPPSPFSFPLSSQTSLSLYSPPPLLTSTTTPMAPSPAAVSGPASPGSLLLPSPLAECFGFRTALSDLPSLPPPSPPPSPLTCQTLLYSLLPSRNLTLHWVKGHSGNPGNCQADTLAKGATEDKFISARPSFFLKLGLTPSSLTSSHSFLLPRTAIATGLLTGHSFIAAFPHKKTPPPFDPTCPQAPKTIDHIFFYCPNLDSLCATFFHKCLTDLGLIPTYFPQLFSSGKVWALALDFATQSNRFVPSNIPQSSSDSDTST</sequence>
<gene>
    <name evidence="2" type="ORF">LAZ67_X001215</name>
</gene>
<reference evidence="2 3" key="1">
    <citation type="submission" date="2022-03" db="EMBL/GenBank/DDBJ databases">
        <title>A chromosomal length assembly of Cordylochernes scorpioides.</title>
        <authorList>
            <person name="Zeh D."/>
            <person name="Zeh J."/>
        </authorList>
    </citation>
    <scope>NUCLEOTIDE SEQUENCE [LARGE SCALE GENOMIC DNA]</scope>
    <source>
        <strain evidence="2">IN4F17</strain>
        <tissue evidence="2">Whole Body</tissue>
    </source>
</reference>
<dbReference type="Pfam" id="PF00075">
    <property type="entry name" value="RNase_H"/>
    <property type="match status" value="1"/>
</dbReference>
<evidence type="ECO:0000259" key="1">
    <source>
        <dbReference type="Pfam" id="PF00075"/>
    </source>
</evidence>